<evidence type="ECO:0000313" key="3">
    <source>
        <dbReference type="Proteomes" id="UP000664859"/>
    </source>
</evidence>
<dbReference type="EMBL" id="JAFCMP010000143">
    <property type="protein sequence ID" value="KAG5185101.1"/>
    <property type="molecule type" value="Genomic_DNA"/>
</dbReference>
<organism evidence="2 3">
    <name type="scientific">Tribonema minus</name>
    <dbReference type="NCBI Taxonomy" id="303371"/>
    <lineage>
        <taxon>Eukaryota</taxon>
        <taxon>Sar</taxon>
        <taxon>Stramenopiles</taxon>
        <taxon>Ochrophyta</taxon>
        <taxon>PX clade</taxon>
        <taxon>Xanthophyceae</taxon>
        <taxon>Tribonematales</taxon>
        <taxon>Tribonemataceae</taxon>
        <taxon>Tribonema</taxon>
    </lineage>
</organism>
<feature type="non-terminal residue" evidence="2">
    <location>
        <position position="275"/>
    </location>
</feature>
<reference evidence="2" key="1">
    <citation type="submission" date="2021-02" db="EMBL/GenBank/DDBJ databases">
        <title>First Annotated Genome of the Yellow-green Alga Tribonema minus.</title>
        <authorList>
            <person name="Mahan K.M."/>
        </authorList>
    </citation>
    <scope>NUCLEOTIDE SEQUENCE</scope>
    <source>
        <strain evidence="2">UTEX B ZZ1240</strain>
    </source>
</reference>
<accession>A0A835Z1A5</accession>
<name>A0A835Z1A5_9STRA</name>
<sequence>MIQTAAAQQSFFSQQTFDNSNRSSYPSGPCSTSSTGSSSRMSGRCEPAPLQQTQQRWDCSRSPYRYRSAEQHSAATTVSNSSYCESTRTSPPASSRSSSVGDVFESLGLEDLLKRLDLRNGVDAAPSASPAAHDGRFGSSAEATRRGAGDAAGGGDLSSRSSRQSNSRSPPSGHLSHWAPAAASAAAFYESSLSAAGSLRRHAPAPYQADQQLEQENWQYERRRGAGGSFDGGFPPQQQQQQLMAHQPHSADVLALLDSVEGALRARRRTASPPR</sequence>
<comment type="caution">
    <text evidence="2">The sequence shown here is derived from an EMBL/GenBank/DDBJ whole genome shotgun (WGS) entry which is preliminary data.</text>
</comment>
<gene>
    <name evidence="2" type="ORF">JKP88DRAFT_313144</name>
</gene>
<proteinExistence type="predicted"/>
<feature type="compositionally biased region" description="Low complexity" evidence="1">
    <location>
        <begin position="86"/>
        <end position="99"/>
    </location>
</feature>
<keyword evidence="3" id="KW-1185">Reference proteome</keyword>
<feature type="compositionally biased region" description="Low complexity" evidence="1">
    <location>
        <begin position="157"/>
        <end position="178"/>
    </location>
</feature>
<dbReference type="Proteomes" id="UP000664859">
    <property type="component" value="Unassembled WGS sequence"/>
</dbReference>
<protein>
    <submittedName>
        <fullName evidence="2">Uncharacterized protein</fullName>
    </submittedName>
</protein>
<feature type="region of interest" description="Disordered" evidence="1">
    <location>
        <begin position="222"/>
        <end position="241"/>
    </location>
</feature>
<feature type="region of interest" description="Disordered" evidence="1">
    <location>
        <begin position="1"/>
        <end position="101"/>
    </location>
</feature>
<feature type="compositionally biased region" description="Low complexity" evidence="1">
    <location>
        <begin position="1"/>
        <end position="45"/>
    </location>
</feature>
<feature type="region of interest" description="Disordered" evidence="1">
    <location>
        <begin position="123"/>
        <end position="178"/>
    </location>
</feature>
<feature type="compositionally biased region" description="Polar residues" evidence="1">
    <location>
        <begin position="71"/>
        <end position="85"/>
    </location>
</feature>
<evidence type="ECO:0000313" key="2">
    <source>
        <dbReference type="EMBL" id="KAG5185101.1"/>
    </source>
</evidence>
<evidence type="ECO:0000256" key="1">
    <source>
        <dbReference type="SAM" id="MobiDB-lite"/>
    </source>
</evidence>
<dbReference type="AlphaFoldDB" id="A0A835Z1A5"/>